<reference evidence="1" key="1">
    <citation type="submission" date="2020-07" db="EMBL/GenBank/DDBJ databases">
        <title>Ethylene signaling mediates host invasion by parasitic plants.</title>
        <authorList>
            <person name="Yoshida S."/>
        </authorList>
    </citation>
    <scope>NUCLEOTIDE SEQUENCE</scope>
    <source>
        <strain evidence="1">Okayama</strain>
    </source>
</reference>
<dbReference type="PANTHER" id="PTHR36083:SF1">
    <property type="entry name" value="LARGE RIBOSOMAL SUBUNIT PROTEIN BL32C"/>
    <property type="match status" value="1"/>
</dbReference>
<name>A0A830B645_9LAMI</name>
<gene>
    <name evidence="1" type="ORF">PHJA_000191200</name>
</gene>
<organism evidence="1 2">
    <name type="scientific">Phtheirospermum japonicum</name>
    <dbReference type="NCBI Taxonomy" id="374723"/>
    <lineage>
        <taxon>Eukaryota</taxon>
        <taxon>Viridiplantae</taxon>
        <taxon>Streptophyta</taxon>
        <taxon>Embryophyta</taxon>
        <taxon>Tracheophyta</taxon>
        <taxon>Spermatophyta</taxon>
        <taxon>Magnoliopsida</taxon>
        <taxon>eudicotyledons</taxon>
        <taxon>Gunneridae</taxon>
        <taxon>Pentapetalae</taxon>
        <taxon>asterids</taxon>
        <taxon>lamiids</taxon>
        <taxon>Lamiales</taxon>
        <taxon>Orobanchaceae</taxon>
        <taxon>Orobanchaceae incertae sedis</taxon>
        <taxon>Phtheirospermum</taxon>
    </lineage>
</organism>
<keyword evidence="1" id="KW-0687">Ribonucleoprotein</keyword>
<protein>
    <submittedName>
        <fullName evidence="1">50S ribosomal protein l32 chloroplastic</fullName>
    </submittedName>
</protein>
<dbReference type="Proteomes" id="UP000653305">
    <property type="component" value="Unassembled WGS sequence"/>
</dbReference>
<sequence length="53" mass="6272">MVVPKKYIFTSKECIRKIFWKRKGYWIVLKSFFLGKSLSTDNSKGVLSDKQIK</sequence>
<dbReference type="GO" id="GO:0005840">
    <property type="term" value="C:ribosome"/>
    <property type="evidence" value="ECO:0007669"/>
    <property type="project" value="UniProtKB-KW"/>
</dbReference>
<accession>A0A830B645</accession>
<keyword evidence="1" id="KW-0689">Ribosomal protein</keyword>
<comment type="caution">
    <text evidence="1">The sequence shown here is derived from an EMBL/GenBank/DDBJ whole genome shotgun (WGS) entry which is preliminary data.</text>
</comment>
<dbReference type="InterPro" id="IPR044958">
    <property type="entry name" value="Ribosomal_bL32_plant/cyanobact"/>
</dbReference>
<keyword evidence="2" id="KW-1185">Reference proteome</keyword>
<evidence type="ECO:0000313" key="2">
    <source>
        <dbReference type="Proteomes" id="UP000653305"/>
    </source>
</evidence>
<evidence type="ECO:0000313" key="1">
    <source>
        <dbReference type="EMBL" id="GFP80478.1"/>
    </source>
</evidence>
<dbReference type="EMBL" id="BMAC01000019">
    <property type="protein sequence ID" value="GFP80478.1"/>
    <property type="molecule type" value="Genomic_DNA"/>
</dbReference>
<dbReference type="AlphaFoldDB" id="A0A830B645"/>
<dbReference type="PANTHER" id="PTHR36083">
    <property type="entry name" value="50S RIBOSOMAL PROTEIN L32, CHLOROPLASTIC"/>
    <property type="match status" value="1"/>
</dbReference>
<proteinExistence type="predicted"/>